<keyword evidence="3" id="KW-1185">Reference proteome</keyword>
<evidence type="ECO:0000313" key="1">
    <source>
        <dbReference type="EMBL" id="MCV7379572.1"/>
    </source>
</evidence>
<name>A0AA42BZD8_9MYCO</name>
<evidence type="ECO:0000313" key="4">
    <source>
        <dbReference type="Proteomes" id="UP001141650"/>
    </source>
</evidence>
<dbReference type="RefSeq" id="WP_083138090.1">
    <property type="nucleotide sequence ID" value="NZ_MVHD01000015.1"/>
</dbReference>
<dbReference type="EMBL" id="JACKVH010000012">
    <property type="protein sequence ID" value="MCV7379572.1"/>
    <property type="molecule type" value="Genomic_DNA"/>
</dbReference>
<dbReference type="EMBL" id="MVHD01000015">
    <property type="protein sequence ID" value="OQZ90782.1"/>
    <property type="molecule type" value="Genomic_DNA"/>
</dbReference>
<sequence>MSATGDAMVPAYMLMLAGVVGAATLFFMTEVARPQAGHATPAKCYAAESRSVSSGTNSKSCLVATRHRTGYAPPGLLSELAELASTHPGRLQLPCPRR</sequence>
<evidence type="ECO:0000313" key="2">
    <source>
        <dbReference type="EMBL" id="OQZ90782.1"/>
    </source>
</evidence>
<organism evidence="1 4">
    <name type="scientific">Mycobacterium alsense</name>
    <dbReference type="NCBI Taxonomy" id="324058"/>
    <lineage>
        <taxon>Bacteria</taxon>
        <taxon>Bacillati</taxon>
        <taxon>Actinomycetota</taxon>
        <taxon>Actinomycetes</taxon>
        <taxon>Mycobacteriales</taxon>
        <taxon>Mycobacteriaceae</taxon>
        <taxon>Mycobacterium</taxon>
    </lineage>
</organism>
<dbReference type="AlphaFoldDB" id="A0AA42BZD8"/>
<proteinExistence type="predicted"/>
<dbReference type="Proteomes" id="UP001141650">
    <property type="component" value="Unassembled WGS sequence"/>
</dbReference>
<evidence type="ECO:0000313" key="3">
    <source>
        <dbReference type="Proteomes" id="UP000192319"/>
    </source>
</evidence>
<reference evidence="2 3" key="1">
    <citation type="submission" date="2017-02" db="EMBL/GenBank/DDBJ databases">
        <title>The new phylogeny of genus Mycobacterium.</title>
        <authorList>
            <person name="Tortoli E."/>
            <person name="Trovato A."/>
            <person name="Cirillo D.M."/>
        </authorList>
    </citation>
    <scope>NUCLEOTIDE SEQUENCE [LARGE SCALE GENOMIC DNA]</scope>
    <source>
        <strain evidence="2 3">DSM 45230</strain>
    </source>
</reference>
<comment type="caution">
    <text evidence="1">The sequence shown here is derived from an EMBL/GenBank/DDBJ whole genome shotgun (WGS) entry which is preliminary data.</text>
</comment>
<accession>A0AA42BZD8</accession>
<protein>
    <submittedName>
        <fullName evidence="1">Uncharacterized protein</fullName>
    </submittedName>
</protein>
<reference evidence="1" key="2">
    <citation type="submission" date="2020-07" db="EMBL/GenBank/DDBJ databases">
        <authorList>
            <person name="Pettersson B.M.F."/>
            <person name="Behra P.R.K."/>
            <person name="Ramesh M."/>
            <person name="Das S."/>
            <person name="Dasgupta S."/>
            <person name="Kirsebom L.A."/>
        </authorList>
    </citation>
    <scope>NUCLEOTIDE SEQUENCE</scope>
    <source>
        <strain evidence="1">CCUG 55640</strain>
    </source>
</reference>
<gene>
    <name evidence="2" type="ORF">BST11_11485</name>
    <name evidence="1" type="ORF">H7K38_13040</name>
</gene>
<dbReference type="Proteomes" id="UP000192319">
    <property type="component" value="Unassembled WGS sequence"/>
</dbReference>
<reference evidence="1" key="3">
    <citation type="journal article" date="2022" name="BMC Genomics">
        <title>Comparative genome analysis of mycobacteria focusing on tRNA and non-coding RNA.</title>
        <authorList>
            <person name="Behra P.R.K."/>
            <person name="Pettersson B.M.F."/>
            <person name="Ramesh M."/>
            <person name="Das S."/>
            <person name="Dasgupta S."/>
            <person name="Kirsebom L.A."/>
        </authorList>
    </citation>
    <scope>NUCLEOTIDE SEQUENCE</scope>
    <source>
        <strain evidence="1">CCUG 55640</strain>
    </source>
</reference>